<dbReference type="InterPro" id="IPR014014">
    <property type="entry name" value="RNA_helicase_DEAD_Q_motif"/>
</dbReference>
<feature type="compositionally biased region" description="Basic and acidic residues" evidence="8">
    <location>
        <begin position="513"/>
        <end position="523"/>
    </location>
</feature>
<dbReference type="OrthoDB" id="9805696at2"/>
<sequence length="632" mass="67143">MWYRTARLGATGVTTDAAGRRPWHRDILASCWLRGHPQTLRTGETLNTQTDSTSTQDEVLDDLGTALDLQDDESGTGIAPTDESLAAAEEADDADAGLGPVPVQQTFADLGVEGLIVEALEQVGIVHPFPIQSMAIPIALSGTDMIGQARTGTGKTLAFGITMLQRSVAPGEPGYDELAKPGAPQGLVVCPTRELASQVSKDLSTAAALRGLRVLTIYGGVGYDTQIDTLKAGVDVVVGTPGRLLDLADRRALDLSRIKTLVLDEADEMLDLGFLPDVERLLAKTPASRQTMLFSATMPSAIVTLARRHLEHPVNIRAESADDETTVPATAQFVYQAHMLDKPEVVARILQAQDRGRVMIFSRTKRSAQRLTDDLVERGFDATSIHGDLNQVAREKALKRFREGKVDVLVATDVAARGIDVTGVTHVINYECPDDEKTYVHRIGRTGRAGASGIAITFVDWADQTRWKVINNALGLPFETPEETYSTSAHLFHDLGIDPSVKGRIVDPAPVPEAKREPREGGRGPRRRGGQDGAEASSEGSGPGKSRGRRRLRNGVPVDGAAEAVTTTTADAAAEAPAPVESSSPTDGPAVEGEGAAPKRRRRRRGGRGRGPQDGTGAGGDAGSEPSASVEA</sequence>
<evidence type="ECO:0000259" key="9">
    <source>
        <dbReference type="PROSITE" id="PS51192"/>
    </source>
</evidence>
<evidence type="ECO:0000256" key="7">
    <source>
        <dbReference type="RuleBase" id="RU000492"/>
    </source>
</evidence>
<keyword evidence="5 7" id="KW-0067">ATP-binding</keyword>
<feature type="compositionally biased region" description="Basic residues" evidence="8">
    <location>
        <begin position="598"/>
        <end position="608"/>
    </location>
</feature>
<dbReference type="InterPro" id="IPR000629">
    <property type="entry name" value="RNA-helicase_DEAD-box_CS"/>
</dbReference>
<dbReference type="PROSITE" id="PS51195">
    <property type="entry name" value="Q_MOTIF"/>
    <property type="match status" value="1"/>
</dbReference>
<dbReference type="InterPro" id="IPR001650">
    <property type="entry name" value="Helicase_C-like"/>
</dbReference>
<dbReference type="InterPro" id="IPR011545">
    <property type="entry name" value="DEAD/DEAH_box_helicase_dom"/>
</dbReference>
<dbReference type="CDD" id="cd00268">
    <property type="entry name" value="DEADc"/>
    <property type="match status" value="1"/>
</dbReference>
<dbReference type="PROSITE" id="PS51194">
    <property type="entry name" value="HELICASE_CTER"/>
    <property type="match status" value="1"/>
</dbReference>
<evidence type="ECO:0000256" key="8">
    <source>
        <dbReference type="SAM" id="MobiDB-lite"/>
    </source>
</evidence>
<dbReference type="SMART" id="SM00487">
    <property type="entry name" value="DEXDc"/>
    <property type="match status" value="1"/>
</dbReference>
<accession>A0A1H9I6Z9</accession>
<dbReference type="Pfam" id="PF00270">
    <property type="entry name" value="DEAD"/>
    <property type="match status" value="1"/>
</dbReference>
<feature type="region of interest" description="Disordered" evidence="8">
    <location>
        <begin position="499"/>
        <end position="632"/>
    </location>
</feature>
<dbReference type="GO" id="GO:0033592">
    <property type="term" value="F:RNA strand annealing activity"/>
    <property type="evidence" value="ECO:0007669"/>
    <property type="project" value="TreeGrafter"/>
</dbReference>
<dbReference type="EMBL" id="FOFA01000005">
    <property type="protein sequence ID" value="SEQ70354.1"/>
    <property type="molecule type" value="Genomic_DNA"/>
</dbReference>
<evidence type="ECO:0000256" key="1">
    <source>
        <dbReference type="ARBA" id="ARBA00012552"/>
    </source>
</evidence>
<keyword evidence="4 7" id="KW-0347">Helicase</keyword>
<dbReference type="Gene3D" id="3.40.50.300">
    <property type="entry name" value="P-loop containing nucleotide triphosphate hydrolases"/>
    <property type="match status" value="2"/>
</dbReference>
<feature type="domain" description="DEAD-box RNA helicase Q" evidence="11">
    <location>
        <begin position="105"/>
        <end position="133"/>
    </location>
</feature>
<dbReference type="GO" id="GO:0009409">
    <property type="term" value="P:response to cold"/>
    <property type="evidence" value="ECO:0007669"/>
    <property type="project" value="TreeGrafter"/>
</dbReference>
<dbReference type="InterPro" id="IPR044742">
    <property type="entry name" value="DEAD/DEAH_RhlB"/>
</dbReference>
<keyword evidence="3 7" id="KW-0378">Hydrolase</keyword>
<evidence type="ECO:0000259" key="11">
    <source>
        <dbReference type="PROSITE" id="PS51195"/>
    </source>
</evidence>
<dbReference type="EC" id="3.6.4.13" evidence="1"/>
<organism evidence="12 13">
    <name type="scientific">Microlunatus flavus</name>
    <dbReference type="NCBI Taxonomy" id="1036181"/>
    <lineage>
        <taxon>Bacteria</taxon>
        <taxon>Bacillati</taxon>
        <taxon>Actinomycetota</taxon>
        <taxon>Actinomycetes</taxon>
        <taxon>Propionibacteriales</taxon>
        <taxon>Propionibacteriaceae</taxon>
        <taxon>Microlunatus</taxon>
    </lineage>
</organism>
<dbReference type="AlphaFoldDB" id="A0A1H9I6Z9"/>
<evidence type="ECO:0000259" key="10">
    <source>
        <dbReference type="PROSITE" id="PS51194"/>
    </source>
</evidence>
<reference evidence="13" key="1">
    <citation type="submission" date="2016-10" db="EMBL/GenBank/DDBJ databases">
        <authorList>
            <person name="Varghese N."/>
            <person name="Submissions S."/>
        </authorList>
    </citation>
    <scope>NUCLEOTIDE SEQUENCE [LARGE SCALE GENOMIC DNA]</scope>
    <source>
        <strain evidence="13">CGMCC 4.6856</strain>
    </source>
</reference>
<dbReference type="STRING" id="1036181.SAMN05421756_105112"/>
<dbReference type="InterPro" id="IPR027417">
    <property type="entry name" value="P-loop_NTPase"/>
</dbReference>
<protein>
    <recommendedName>
        <fullName evidence="1">RNA helicase</fullName>
        <ecNumber evidence="1">3.6.4.13</ecNumber>
    </recommendedName>
</protein>
<dbReference type="PANTHER" id="PTHR47963">
    <property type="entry name" value="DEAD-BOX ATP-DEPENDENT RNA HELICASE 47, MITOCHONDRIAL"/>
    <property type="match status" value="1"/>
</dbReference>
<feature type="short sequence motif" description="Q motif" evidence="6">
    <location>
        <begin position="105"/>
        <end position="133"/>
    </location>
</feature>
<evidence type="ECO:0000313" key="12">
    <source>
        <dbReference type="EMBL" id="SEQ70354.1"/>
    </source>
</evidence>
<evidence type="ECO:0000313" key="13">
    <source>
        <dbReference type="Proteomes" id="UP000198504"/>
    </source>
</evidence>
<evidence type="ECO:0000256" key="4">
    <source>
        <dbReference type="ARBA" id="ARBA00022806"/>
    </source>
</evidence>
<evidence type="ECO:0000256" key="6">
    <source>
        <dbReference type="PROSITE-ProRule" id="PRU00552"/>
    </source>
</evidence>
<feature type="domain" description="Helicase ATP-binding" evidence="9">
    <location>
        <begin position="136"/>
        <end position="316"/>
    </location>
</feature>
<dbReference type="PANTHER" id="PTHR47963:SF8">
    <property type="entry name" value="ATP-DEPENDENT RNA HELICASE DEAD"/>
    <property type="match status" value="1"/>
</dbReference>
<feature type="domain" description="Helicase C-terminal" evidence="10">
    <location>
        <begin position="344"/>
        <end position="492"/>
    </location>
</feature>
<dbReference type="Proteomes" id="UP000198504">
    <property type="component" value="Unassembled WGS sequence"/>
</dbReference>
<feature type="compositionally biased region" description="Low complexity" evidence="8">
    <location>
        <begin position="561"/>
        <end position="586"/>
    </location>
</feature>
<dbReference type="SUPFAM" id="SSF52540">
    <property type="entry name" value="P-loop containing nucleoside triphosphate hydrolases"/>
    <property type="match status" value="1"/>
</dbReference>
<dbReference type="SMART" id="SM00490">
    <property type="entry name" value="HELICc"/>
    <property type="match status" value="1"/>
</dbReference>
<dbReference type="InterPro" id="IPR014001">
    <property type="entry name" value="Helicase_ATP-bd"/>
</dbReference>
<gene>
    <name evidence="12" type="ORF">SAMN05421756_105112</name>
</gene>
<dbReference type="GO" id="GO:0005840">
    <property type="term" value="C:ribosome"/>
    <property type="evidence" value="ECO:0007669"/>
    <property type="project" value="TreeGrafter"/>
</dbReference>
<feature type="compositionally biased region" description="Gly residues" evidence="8">
    <location>
        <begin position="609"/>
        <end position="622"/>
    </location>
</feature>
<dbReference type="PROSITE" id="PS00039">
    <property type="entry name" value="DEAD_ATP_HELICASE"/>
    <property type="match status" value="1"/>
</dbReference>
<dbReference type="GO" id="GO:0005829">
    <property type="term" value="C:cytosol"/>
    <property type="evidence" value="ECO:0007669"/>
    <property type="project" value="TreeGrafter"/>
</dbReference>
<dbReference type="PROSITE" id="PS51192">
    <property type="entry name" value="HELICASE_ATP_BIND_1"/>
    <property type="match status" value="1"/>
</dbReference>
<dbReference type="GO" id="GO:0016787">
    <property type="term" value="F:hydrolase activity"/>
    <property type="evidence" value="ECO:0007669"/>
    <property type="project" value="UniProtKB-KW"/>
</dbReference>
<dbReference type="CDD" id="cd18787">
    <property type="entry name" value="SF2_C_DEAD"/>
    <property type="match status" value="1"/>
</dbReference>
<dbReference type="GO" id="GO:0005524">
    <property type="term" value="F:ATP binding"/>
    <property type="evidence" value="ECO:0007669"/>
    <property type="project" value="UniProtKB-KW"/>
</dbReference>
<comment type="similarity">
    <text evidence="7">Belongs to the DEAD box helicase family.</text>
</comment>
<evidence type="ECO:0000256" key="2">
    <source>
        <dbReference type="ARBA" id="ARBA00022741"/>
    </source>
</evidence>
<dbReference type="InterPro" id="IPR050547">
    <property type="entry name" value="DEAD_box_RNA_helicases"/>
</dbReference>
<keyword evidence="13" id="KW-1185">Reference proteome</keyword>
<dbReference type="GO" id="GO:0003724">
    <property type="term" value="F:RNA helicase activity"/>
    <property type="evidence" value="ECO:0007669"/>
    <property type="project" value="UniProtKB-EC"/>
</dbReference>
<name>A0A1H9I6Z9_9ACTN</name>
<evidence type="ECO:0000256" key="5">
    <source>
        <dbReference type="ARBA" id="ARBA00022840"/>
    </source>
</evidence>
<proteinExistence type="inferred from homology"/>
<evidence type="ECO:0000256" key="3">
    <source>
        <dbReference type="ARBA" id="ARBA00022801"/>
    </source>
</evidence>
<keyword evidence="2 7" id="KW-0547">Nucleotide-binding</keyword>
<dbReference type="Pfam" id="PF00271">
    <property type="entry name" value="Helicase_C"/>
    <property type="match status" value="1"/>
</dbReference>